<sequence length="492" mass="50908">MLDLLVIGTTHPPDSLRQRLEQELAAFVPLAAACGLPLPQLTERQRGPWFFLAVQGPAPPGRHSTTRGRGGVQRPAGPGVAGPAGFGGLPGLGGAPWWPGLAGVGLPGGRPVGRGAGVPSGAPRGVPGKTDASRPDAAGAQKAGPSIPPTGRSGSRAAGAGLDAGGTGAGLPGAGPAALWDGTPGRGPQDAPAGRKARPATGAAGSPGRPEVDPAATAAGPGREAAGTPAGPGGPPGTAPADPPDETAPLRRDWAARVVRAVVGYIHDEHRWHLMQRMLARRYAHLAPGERQQVLAYARRHLAAAPARDAQLRQLLSQRTAAYLEAAELLLVDGFLRFRCREYVEALEVAVDRAVDAYLLDREYRDFVGLLRQFVDLQVPRLDVVHVVVEPSGRFAMTDEAGQPVPLPPGEGGAAGPGAGVAADPGDALLSALVTVGAHRFVVHLRRRAQGLPPDTREMLEQVFGDRVQLCPGCARCRPRARRREAPAPRAP</sequence>
<dbReference type="KEGG" id="tmr:Tmar_0822"/>
<proteinExistence type="predicted"/>
<feature type="region of interest" description="Disordered" evidence="1">
    <location>
        <begin position="398"/>
        <end position="420"/>
    </location>
</feature>
<reference evidence="3" key="2">
    <citation type="journal article" date="2010" name="Stand. Genomic Sci.">
        <title>Complete genome sequence of Thermaerobacter marianensis type strain (7p75aT).</title>
        <authorList>
            <person name="Han C."/>
            <person name="Gu W."/>
            <person name="Zhang X."/>
            <person name="Lapidus A."/>
            <person name="Nolan M."/>
            <person name="Copeland A."/>
            <person name="Lucas S."/>
            <person name="Glavina Del Rio T."/>
            <person name="Tice H."/>
            <person name="Cheng J."/>
            <person name="Tapia R."/>
            <person name="Goodwin L."/>
            <person name="Pitluck S."/>
            <person name="Pagani I."/>
            <person name="Ivanova N."/>
            <person name="Mavromatis K."/>
            <person name="Mikhailova N."/>
            <person name="Pati A."/>
            <person name="Chen A."/>
            <person name="Palaniappan K."/>
            <person name="Land M."/>
            <person name="Hauser L."/>
            <person name="Chang Y."/>
            <person name="Jeffries C."/>
            <person name="Schneider S."/>
            <person name="Rohde M."/>
            <person name="Goker M."/>
            <person name="Pukall R."/>
            <person name="Woyke T."/>
            <person name="Bristow J."/>
            <person name="Eisen J."/>
            <person name="Markowitz V."/>
            <person name="Hugenholtz P."/>
            <person name="Kyrpides N."/>
            <person name="Klenk H."/>
            <person name="Detter J."/>
        </authorList>
    </citation>
    <scope>NUCLEOTIDE SEQUENCE [LARGE SCALE GENOMIC DNA]</scope>
    <source>
        <strain evidence="3">ATCC 700841 / DSM 12885 / JCM 10246 / 7p75a</strain>
    </source>
</reference>
<feature type="region of interest" description="Disordered" evidence="1">
    <location>
        <begin position="57"/>
        <end position="81"/>
    </location>
</feature>
<accession>E6SIN1</accession>
<feature type="compositionally biased region" description="Low complexity" evidence="1">
    <location>
        <begin position="119"/>
        <end position="128"/>
    </location>
</feature>
<organism evidence="2 3">
    <name type="scientific">Thermaerobacter marianensis (strain ATCC 700841 / DSM 12885 / JCM 10246 / 7p75a)</name>
    <dbReference type="NCBI Taxonomy" id="644966"/>
    <lineage>
        <taxon>Bacteria</taxon>
        <taxon>Bacillati</taxon>
        <taxon>Bacillota</taxon>
        <taxon>Clostridia</taxon>
        <taxon>Eubacteriales</taxon>
        <taxon>Clostridiales Family XVII. Incertae Sedis</taxon>
        <taxon>Thermaerobacter</taxon>
    </lineage>
</organism>
<dbReference type="EMBL" id="CP002344">
    <property type="protein sequence ID" value="ADU50937.1"/>
    <property type="molecule type" value="Genomic_DNA"/>
</dbReference>
<evidence type="ECO:0000313" key="2">
    <source>
        <dbReference type="EMBL" id="ADU50937.1"/>
    </source>
</evidence>
<reference evidence="2 3" key="1">
    <citation type="journal article" date="2010" name="Stand. Genomic Sci.">
        <title>Complete genome sequence of Thermaerobacter marianensis type strain (7p75a).</title>
        <authorList>
            <person name="Han C."/>
            <person name="Gu W."/>
            <person name="Zhang X."/>
            <person name="Lapidus A."/>
            <person name="Nolan M."/>
            <person name="Copeland A."/>
            <person name="Lucas S."/>
            <person name="Del Rio T.G."/>
            <person name="Tice H."/>
            <person name="Cheng J.F."/>
            <person name="Tapia R."/>
            <person name="Goodwin L."/>
            <person name="Pitluck S."/>
            <person name="Pagani I."/>
            <person name="Ivanova N."/>
            <person name="Mavromatis K."/>
            <person name="Mikhailova N."/>
            <person name="Pati A."/>
            <person name="Chen A."/>
            <person name="Palaniappan K."/>
            <person name="Land M."/>
            <person name="Hauser L."/>
            <person name="Chang Y.J."/>
            <person name="Jeffries C.D."/>
            <person name="Schneider S."/>
            <person name="Rohde M."/>
            <person name="Goker M."/>
            <person name="Pukall R."/>
            <person name="Woyke T."/>
            <person name="Bristow J."/>
            <person name="Eisen J.A."/>
            <person name="Markowitz V."/>
            <person name="Hugenholtz P."/>
            <person name="Kyrpides N.C."/>
            <person name="Klenk H.P."/>
            <person name="Detter J.C."/>
        </authorList>
    </citation>
    <scope>NUCLEOTIDE SEQUENCE [LARGE SCALE GENOMIC DNA]</scope>
    <source>
        <strain evidence="3">ATCC 700841 / DSM 12885 / JCM 10246 / 7p75a</strain>
    </source>
</reference>
<dbReference type="AlphaFoldDB" id="E6SIN1"/>
<dbReference type="HOGENOM" id="CLU_038266_0_0_9"/>
<evidence type="ECO:0000313" key="3">
    <source>
        <dbReference type="Proteomes" id="UP000008915"/>
    </source>
</evidence>
<feature type="compositionally biased region" description="Gly residues" evidence="1">
    <location>
        <begin position="162"/>
        <end position="173"/>
    </location>
</feature>
<dbReference type="eggNOG" id="ENOG5031S9P">
    <property type="taxonomic scope" value="Bacteria"/>
</dbReference>
<dbReference type="STRING" id="644966.Tmar_0822"/>
<dbReference type="Proteomes" id="UP000008915">
    <property type="component" value="Chromosome"/>
</dbReference>
<keyword evidence="3" id="KW-1185">Reference proteome</keyword>
<feature type="compositionally biased region" description="Low complexity" evidence="1">
    <location>
        <begin position="214"/>
        <end position="229"/>
    </location>
</feature>
<feature type="region of interest" description="Disordered" evidence="1">
    <location>
        <begin position="112"/>
        <end position="248"/>
    </location>
</feature>
<feature type="compositionally biased region" description="Low complexity" evidence="1">
    <location>
        <begin position="150"/>
        <end position="161"/>
    </location>
</feature>
<feature type="compositionally biased region" description="Pro residues" evidence="1">
    <location>
        <begin position="232"/>
        <end position="242"/>
    </location>
</feature>
<gene>
    <name evidence="2" type="ordered locus">Tmar_0822</name>
</gene>
<name>E6SIN1_THEM7</name>
<dbReference type="Pfam" id="PF08812">
    <property type="entry name" value="YtxC"/>
    <property type="match status" value="1"/>
</dbReference>
<protein>
    <submittedName>
        <fullName evidence="2">Sporulation protein YtxC</fullName>
    </submittedName>
</protein>
<feature type="compositionally biased region" description="Gly residues" evidence="1">
    <location>
        <begin position="410"/>
        <end position="419"/>
    </location>
</feature>
<dbReference type="InterPro" id="IPR014199">
    <property type="entry name" value="Spore_YtxC"/>
</dbReference>
<evidence type="ECO:0000256" key="1">
    <source>
        <dbReference type="SAM" id="MobiDB-lite"/>
    </source>
</evidence>